<dbReference type="GO" id="GO:0071555">
    <property type="term" value="P:cell wall organization"/>
    <property type="evidence" value="ECO:0007669"/>
    <property type="project" value="UniProtKB-KW"/>
</dbReference>
<evidence type="ECO:0000256" key="9">
    <source>
        <dbReference type="ARBA" id="ARBA00023316"/>
    </source>
</evidence>
<evidence type="ECO:0000256" key="1">
    <source>
        <dbReference type="ARBA" id="ARBA00004191"/>
    </source>
</evidence>
<evidence type="ECO:0000256" key="8">
    <source>
        <dbReference type="ARBA" id="ARBA00023278"/>
    </source>
</evidence>
<feature type="domain" description="Leucine-rich repeat-containing N-terminal plant-type" evidence="12">
    <location>
        <begin position="69"/>
        <end position="101"/>
    </location>
</feature>
<evidence type="ECO:0000256" key="2">
    <source>
        <dbReference type="ARBA" id="ARBA00022512"/>
    </source>
</evidence>
<evidence type="ECO:0000256" key="11">
    <source>
        <dbReference type="SAM" id="MobiDB-lite"/>
    </source>
</evidence>
<dbReference type="FunFam" id="3.80.10.10:FF:000224">
    <property type="entry name" value="Leucine-rich repeat extensin-like protein 1"/>
    <property type="match status" value="1"/>
</dbReference>
<name>A0AAD9U469_9ROSI</name>
<keyword evidence="4" id="KW-0433">Leucine-rich repeat</keyword>
<evidence type="ECO:0000256" key="10">
    <source>
        <dbReference type="ARBA" id="ARBA00041871"/>
    </source>
</evidence>
<evidence type="ECO:0000256" key="5">
    <source>
        <dbReference type="ARBA" id="ARBA00022729"/>
    </source>
</evidence>
<evidence type="ECO:0000256" key="3">
    <source>
        <dbReference type="ARBA" id="ARBA00022525"/>
    </source>
</evidence>
<evidence type="ECO:0000256" key="7">
    <source>
        <dbReference type="ARBA" id="ARBA00023180"/>
    </source>
</evidence>
<protein>
    <recommendedName>
        <fullName evidence="10">Cell wall hydroxyproline-rich glycoprotein</fullName>
    </recommendedName>
</protein>
<organism evidence="13 14">
    <name type="scientific">Dipteronia dyeriana</name>
    <dbReference type="NCBI Taxonomy" id="168575"/>
    <lineage>
        <taxon>Eukaryota</taxon>
        <taxon>Viridiplantae</taxon>
        <taxon>Streptophyta</taxon>
        <taxon>Embryophyta</taxon>
        <taxon>Tracheophyta</taxon>
        <taxon>Spermatophyta</taxon>
        <taxon>Magnoliopsida</taxon>
        <taxon>eudicotyledons</taxon>
        <taxon>Gunneridae</taxon>
        <taxon>Pentapetalae</taxon>
        <taxon>rosids</taxon>
        <taxon>malvids</taxon>
        <taxon>Sapindales</taxon>
        <taxon>Sapindaceae</taxon>
        <taxon>Hippocastanoideae</taxon>
        <taxon>Acereae</taxon>
        <taxon>Dipteronia</taxon>
    </lineage>
</organism>
<evidence type="ECO:0000256" key="4">
    <source>
        <dbReference type="ARBA" id="ARBA00022614"/>
    </source>
</evidence>
<keyword evidence="9" id="KW-0961">Cell wall biogenesis/degradation</keyword>
<dbReference type="SUPFAM" id="SSF52058">
    <property type="entry name" value="L domain-like"/>
    <property type="match status" value="1"/>
</dbReference>
<dbReference type="Gene3D" id="3.80.10.10">
    <property type="entry name" value="Ribonuclease Inhibitor"/>
    <property type="match status" value="2"/>
</dbReference>
<evidence type="ECO:0000259" key="12">
    <source>
        <dbReference type="Pfam" id="PF08263"/>
    </source>
</evidence>
<dbReference type="InterPro" id="IPR032675">
    <property type="entry name" value="LRR_dom_sf"/>
</dbReference>
<dbReference type="PANTHER" id="PTHR32093">
    <property type="entry name" value="LEUCINE-RICH REPEAT EXTENSIN-LIKE PROTEIN 3-RELATED"/>
    <property type="match status" value="1"/>
</dbReference>
<dbReference type="Proteomes" id="UP001280121">
    <property type="component" value="Unassembled WGS sequence"/>
</dbReference>
<evidence type="ECO:0000313" key="14">
    <source>
        <dbReference type="Proteomes" id="UP001280121"/>
    </source>
</evidence>
<keyword evidence="7" id="KW-0325">Glycoprotein</keyword>
<gene>
    <name evidence="13" type="ORF">Ddye_022275</name>
</gene>
<dbReference type="EMBL" id="JANJYI010000006">
    <property type="protein sequence ID" value="KAK2647080.1"/>
    <property type="molecule type" value="Genomic_DNA"/>
</dbReference>
<dbReference type="InterPro" id="IPR051582">
    <property type="entry name" value="LRR_extensin-like_regulator"/>
</dbReference>
<dbReference type="InterPro" id="IPR013210">
    <property type="entry name" value="LRR_N_plant-typ"/>
</dbReference>
<reference evidence="13" key="1">
    <citation type="journal article" date="2023" name="Plant J.">
        <title>Genome sequences and population genomics provide insights into the demographic history, inbreeding, and mutation load of two 'living fossil' tree species of Dipteronia.</title>
        <authorList>
            <person name="Feng Y."/>
            <person name="Comes H.P."/>
            <person name="Chen J."/>
            <person name="Zhu S."/>
            <person name="Lu R."/>
            <person name="Zhang X."/>
            <person name="Li P."/>
            <person name="Qiu J."/>
            <person name="Olsen K.M."/>
            <person name="Qiu Y."/>
        </authorList>
    </citation>
    <scope>NUCLEOTIDE SEQUENCE</scope>
    <source>
        <strain evidence="13">KIB01</strain>
    </source>
</reference>
<keyword evidence="5" id="KW-0732">Signal</keyword>
<comment type="subcellular location">
    <subcellularLocation>
        <location evidence="1">Secreted</location>
        <location evidence="1">Cell wall</location>
    </subcellularLocation>
</comment>
<keyword evidence="8" id="KW-0379">Hydroxylation</keyword>
<dbReference type="PANTHER" id="PTHR32093:SF121">
    <property type="entry name" value="LEUCINE-RICH REPEAT EXTENSIN-LIKE PROTEIN 6"/>
    <property type="match status" value="1"/>
</dbReference>
<keyword evidence="14" id="KW-1185">Reference proteome</keyword>
<sequence>MIDHGMLFMSCIKMKINSLITIIILLSLGSYSHATHPILPHLHRHLHSSVPPSKPITIQNPRLAKAYIALAALKHAITSDPQNFTSNWYGPDVCNYNGVYCAPAPDDPHTTTVAGLDLNNANIAGTLPNDLCLLSDLTLFHINTNRFCGQIPDSLRDLKLLYELDISNNQFDGPFPPVLLCIPSLKFLDIRYNKFTGDIPSELFDLKLDALFINNNKFKSSIPKNIGNSRVSVLVLANNDFKGCIPSSLTKMAGTLNEVILSNSGLTGCLSPEIGLLKNLTVLDISSNKLVGSLPESISKLKKLEQLNVADNKLSGDIPNSICSLPRLENFTYSFNFFCSVPETCLKLPDKDDKKNCIPGRPLQRSPQECKSFYSVPVDCGAFGCLPRSPPPPPPPHHSPPPPPHYYHPPPPYHHTPPPVHR</sequence>
<dbReference type="Pfam" id="PF00560">
    <property type="entry name" value="LRR_1"/>
    <property type="match status" value="2"/>
</dbReference>
<feature type="region of interest" description="Disordered" evidence="11">
    <location>
        <begin position="389"/>
        <end position="422"/>
    </location>
</feature>
<keyword evidence="3" id="KW-0964">Secreted</keyword>
<proteinExistence type="predicted"/>
<dbReference type="Pfam" id="PF08263">
    <property type="entry name" value="LRRNT_2"/>
    <property type="match status" value="1"/>
</dbReference>
<accession>A0AAD9U469</accession>
<dbReference type="InterPro" id="IPR001611">
    <property type="entry name" value="Leu-rich_rpt"/>
</dbReference>
<keyword evidence="2" id="KW-0134">Cell wall</keyword>
<keyword evidence="6" id="KW-0677">Repeat</keyword>
<dbReference type="AlphaFoldDB" id="A0AAD9U469"/>
<evidence type="ECO:0000313" key="13">
    <source>
        <dbReference type="EMBL" id="KAK2647080.1"/>
    </source>
</evidence>
<comment type="caution">
    <text evidence="13">The sequence shown here is derived from an EMBL/GenBank/DDBJ whole genome shotgun (WGS) entry which is preliminary data.</text>
</comment>
<evidence type="ECO:0000256" key="6">
    <source>
        <dbReference type="ARBA" id="ARBA00022737"/>
    </source>
</evidence>
<dbReference type="Pfam" id="PF13855">
    <property type="entry name" value="LRR_8"/>
    <property type="match status" value="1"/>
</dbReference>